<keyword evidence="3" id="KW-1185">Reference proteome</keyword>
<reference evidence="2" key="1">
    <citation type="submission" date="2023-04" db="EMBL/GenBank/DDBJ databases">
        <authorList>
            <consortium name="ELIXIR-Norway"/>
        </authorList>
    </citation>
    <scope>NUCLEOTIDE SEQUENCE [LARGE SCALE GENOMIC DNA]</scope>
</reference>
<evidence type="ECO:0000313" key="3">
    <source>
        <dbReference type="Proteomes" id="UP001176941"/>
    </source>
</evidence>
<dbReference type="EMBL" id="OX459940">
    <property type="protein sequence ID" value="CAI9173936.1"/>
    <property type="molecule type" value="Genomic_DNA"/>
</dbReference>
<feature type="region of interest" description="Disordered" evidence="1">
    <location>
        <begin position="55"/>
        <end position="94"/>
    </location>
</feature>
<evidence type="ECO:0000313" key="2">
    <source>
        <dbReference type="EMBL" id="CAI9173936.1"/>
    </source>
</evidence>
<gene>
    <name evidence="2" type="ORF">MRATA1EN1_LOCUS22898</name>
</gene>
<evidence type="ECO:0000256" key="1">
    <source>
        <dbReference type="SAM" id="MobiDB-lite"/>
    </source>
</evidence>
<dbReference type="Proteomes" id="UP001176941">
    <property type="component" value="Chromosome 4"/>
</dbReference>
<sequence>MWWTRNAWDRFASFAAFGALCTPASGTGLRRPRRQGAERAVLLSALRRCGRNLGEPAAAVAGPPPRPVPGPTLSLKGDFSSAVAAEGDEGPVRP</sequence>
<evidence type="ECO:0008006" key="4">
    <source>
        <dbReference type="Google" id="ProtNLM"/>
    </source>
</evidence>
<protein>
    <recommendedName>
        <fullName evidence="4">Secreted protein</fullName>
    </recommendedName>
</protein>
<proteinExistence type="predicted"/>
<accession>A0ABN8ZLW9</accession>
<organism evidence="2 3">
    <name type="scientific">Rangifer tarandus platyrhynchus</name>
    <name type="common">Svalbard reindeer</name>
    <dbReference type="NCBI Taxonomy" id="3082113"/>
    <lineage>
        <taxon>Eukaryota</taxon>
        <taxon>Metazoa</taxon>
        <taxon>Chordata</taxon>
        <taxon>Craniata</taxon>
        <taxon>Vertebrata</taxon>
        <taxon>Euteleostomi</taxon>
        <taxon>Mammalia</taxon>
        <taxon>Eutheria</taxon>
        <taxon>Laurasiatheria</taxon>
        <taxon>Artiodactyla</taxon>
        <taxon>Ruminantia</taxon>
        <taxon>Pecora</taxon>
        <taxon>Cervidae</taxon>
        <taxon>Odocoileinae</taxon>
        <taxon>Rangifer</taxon>
    </lineage>
</organism>
<name>A0ABN8ZLW9_RANTA</name>